<name>A0A8S5RHZ7_9VIRU</name>
<accession>A0A8S5RHZ7</accession>
<proteinExistence type="predicted"/>
<reference evidence="1" key="1">
    <citation type="journal article" date="2021" name="Proc. Natl. Acad. Sci. U.S.A.">
        <title>A Catalog of Tens of Thousands of Viruses from Human Metagenomes Reveals Hidden Associations with Chronic Diseases.</title>
        <authorList>
            <person name="Tisza M.J."/>
            <person name="Buck C.B."/>
        </authorList>
    </citation>
    <scope>NUCLEOTIDE SEQUENCE</scope>
    <source>
        <strain evidence="1">CtML55</strain>
    </source>
</reference>
<evidence type="ECO:0000313" key="1">
    <source>
        <dbReference type="EMBL" id="DAE31022.1"/>
    </source>
</evidence>
<dbReference type="EMBL" id="BK059105">
    <property type="protein sequence ID" value="DAE31022.1"/>
    <property type="molecule type" value="Genomic_DNA"/>
</dbReference>
<organism evidence="1">
    <name type="scientific">virus sp. ctML55</name>
    <dbReference type="NCBI Taxonomy" id="2827627"/>
    <lineage>
        <taxon>Viruses</taxon>
    </lineage>
</organism>
<protein>
    <submittedName>
        <fullName evidence="1">Uncharacterized protein</fullName>
    </submittedName>
</protein>
<sequence>MNYRINYNVVLFNEILYDKEIKVKNKDNELMAKCSLEDYLRRKHGDAFRQLIITKCVPEYFNDRLFNGIFGGMF</sequence>